<sequence length="70" mass="7144">MRSLGRNGFPEAVLAHLAGLPVRRRRGTRSPGKASAATGGEYAKPRWVRLPGGGAGAPVRATGPQTAGNP</sequence>
<feature type="region of interest" description="Disordered" evidence="1">
    <location>
        <begin position="21"/>
        <end position="70"/>
    </location>
</feature>
<accession>A0ABD7ANG1</accession>
<evidence type="ECO:0000313" key="3">
    <source>
        <dbReference type="Proteomes" id="UP000510937"/>
    </source>
</evidence>
<dbReference type="AlphaFoldDB" id="A0ABD7ANG1"/>
<evidence type="ECO:0000313" key="2">
    <source>
        <dbReference type="EMBL" id="QLO54254.1"/>
    </source>
</evidence>
<evidence type="ECO:0000256" key="1">
    <source>
        <dbReference type="SAM" id="MobiDB-lite"/>
    </source>
</evidence>
<reference evidence="3" key="1">
    <citation type="submission" date="2020-06" db="EMBL/GenBank/DDBJ databases">
        <title>REHAB project genomes.</title>
        <authorList>
            <person name="Shaw L.P."/>
        </authorList>
    </citation>
    <scope>NUCLEOTIDE SEQUENCE [LARGE SCALE GENOMIC DNA]</scope>
    <source>
        <strain evidence="3">RHBSTW-00555</strain>
    </source>
</reference>
<proteinExistence type="predicted"/>
<organism evidence="2 3">
    <name type="scientific">Klebsiella grimontii</name>
    <dbReference type="NCBI Taxonomy" id="2058152"/>
    <lineage>
        <taxon>Bacteria</taxon>
        <taxon>Pseudomonadati</taxon>
        <taxon>Pseudomonadota</taxon>
        <taxon>Gammaproteobacteria</taxon>
        <taxon>Enterobacterales</taxon>
        <taxon>Enterobacteriaceae</taxon>
        <taxon>Klebsiella/Raoultella group</taxon>
        <taxon>Klebsiella</taxon>
    </lineage>
</organism>
<gene>
    <name evidence="2" type="ORF">HV234_23285</name>
</gene>
<dbReference type="EMBL" id="CP055315">
    <property type="protein sequence ID" value="QLO54254.1"/>
    <property type="molecule type" value="Genomic_DNA"/>
</dbReference>
<dbReference type="RefSeq" id="WP_148720114.1">
    <property type="nucleotide sequence ID" value="NZ_CABGNY010000010.1"/>
</dbReference>
<dbReference type="Proteomes" id="UP000510937">
    <property type="component" value="Chromosome"/>
</dbReference>
<name>A0ABD7ANG1_9ENTR</name>
<protein>
    <submittedName>
        <fullName evidence="2">Uncharacterized protein</fullName>
    </submittedName>
</protein>